<gene>
    <name evidence="1" type="ORF">B7463_g6729</name>
</gene>
<accession>A0A3E2H861</accession>
<organism evidence="1 2">
    <name type="scientific">Scytalidium lignicola</name>
    <name type="common">Hyphomycete</name>
    <dbReference type="NCBI Taxonomy" id="5539"/>
    <lineage>
        <taxon>Eukaryota</taxon>
        <taxon>Fungi</taxon>
        <taxon>Dikarya</taxon>
        <taxon>Ascomycota</taxon>
        <taxon>Pezizomycotina</taxon>
        <taxon>Leotiomycetes</taxon>
        <taxon>Leotiomycetes incertae sedis</taxon>
        <taxon>Scytalidium</taxon>
    </lineage>
</organism>
<name>A0A3E2H861_SCYLI</name>
<dbReference type="EMBL" id="NCSJ02000123">
    <property type="protein sequence ID" value="RFU29589.1"/>
    <property type="molecule type" value="Genomic_DNA"/>
</dbReference>
<evidence type="ECO:0000313" key="1">
    <source>
        <dbReference type="EMBL" id="RFU29589.1"/>
    </source>
</evidence>
<dbReference type="Proteomes" id="UP000258309">
    <property type="component" value="Unassembled WGS sequence"/>
</dbReference>
<feature type="non-terminal residue" evidence="1">
    <location>
        <position position="107"/>
    </location>
</feature>
<reference evidence="1 2" key="1">
    <citation type="submission" date="2018-05" db="EMBL/GenBank/DDBJ databases">
        <title>Draft genome sequence of Scytalidium lignicola DSM 105466, a ubiquitous saprotrophic fungus.</title>
        <authorList>
            <person name="Buettner E."/>
            <person name="Gebauer A.M."/>
            <person name="Hofrichter M."/>
            <person name="Liers C."/>
            <person name="Kellner H."/>
        </authorList>
    </citation>
    <scope>NUCLEOTIDE SEQUENCE [LARGE SCALE GENOMIC DNA]</scope>
    <source>
        <strain evidence="1 2">DSM 105466</strain>
    </source>
</reference>
<proteinExistence type="predicted"/>
<evidence type="ECO:0000313" key="2">
    <source>
        <dbReference type="Proteomes" id="UP000258309"/>
    </source>
</evidence>
<sequence length="107" mass="11506">MFLMRLECYTDSGARCSRECPVDADQLEPARSEDTVEEGRVLVVDTRSNVAAVAAVAAAELVDGVAGARCSRGAGVAGDVEREDPVARGEDDAAWEENRVSRWTFSQ</sequence>
<protein>
    <recommendedName>
        <fullName evidence="3">4Fe-4S ferredoxin-type domain-containing protein</fullName>
    </recommendedName>
</protein>
<evidence type="ECO:0008006" key="3">
    <source>
        <dbReference type="Google" id="ProtNLM"/>
    </source>
</evidence>
<comment type="caution">
    <text evidence="1">The sequence shown here is derived from an EMBL/GenBank/DDBJ whole genome shotgun (WGS) entry which is preliminary data.</text>
</comment>
<keyword evidence="2" id="KW-1185">Reference proteome</keyword>
<feature type="non-terminal residue" evidence="1">
    <location>
        <position position="1"/>
    </location>
</feature>
<dbReference type="AlphaFoldDB" id="A0A3E2H861"/>